<evidence type="ECO:0000256" key="6">
    <source>
        <dbReference type="ARBA" id="ARBA00022839"/>
    </source>
</evidence>
<dbReference type="PANTHER" id="PTHR11070:SF2">
    <property type="entry name" value="ATP-DEPENDENT DNA HELICASE SRS2"/>
    <property type="match status" value="1"/>
</dbReference>
<dbReference type="EMBL" id="BMDG01000003">
    <property type="protein sequence ID" value="GGI06084.1"/>
    <property type="molecule type" value="Genomic_DNA"/>
</dbReference>
<dbReference type="InterPro" id="IPR011335">
    <property type="entry name" value="Restrct_endonuc-II-like"/>
</dbReference>
<evidence type="ECO:0008006" key="15">
    <source>
        <dbReference type="Google" id="ProtNLM"/>
    </source>
</evidence>
<evidence type="ECO:0000256" key="7">
    <source>
        <dbReference type="ARBA" id="ARBA00022840"/>
    </source>
</evidence>
<feature type="domain" description="UvrD-like helicase C-terminal" evidence="12">
    <location>
        <begin position="62"/>
        <end position="156"/>
    </location>
</feature>
<organism evidence="13 14">
    <name type="scientific">Isoptericola cucumis</name>
    <dbReference type="NCBI Taxonomy" id="1776856"/>
    <lineage>
        <taxon>Bacteria</taxon>
        <taxon>Bacillati</taxon>
        <taxon>Actinomycetota</taxon>
        <taxon>Actinomycetes</taxon>
        <taxon>Micrococcales</taxon>
        <taxon>Promicromonosporaceae</taxon>
        <taxon>Isoptericola</taxon>
    </lineage>
</organism>
<keyword evidence="2" id="KW-0547">Nucleotide-binding</keyword>
<evidence type="ECO:0000256" key="4">
    <source>
        <dbReference type="ARBA" id="ARBA00022801"/>
    </source>
</evidence>
<dbReference type="Pfam" id="PF13361">
    <property type="entry name" value="UvrD_C"/>
    <property type="match status" value="1"/>
</dbReference>
<keyword evidence="4" id="KW-0378">Hydrolase</keyword>
<dbReference type="Proteomes" id="UP000632535">
    <property type="component" value="Unassembled WGS sequence"/>
</dbReference>
<dbReference type="PANTHER" id="PTHR11070">
    <property type="entry name" value="UVRD / RECB / PCRA DNA HELICASE FAMILY MEMBER"/>
    <property type="match status" value="1"/>
</dbReference>
<evidence type="ECO:0000256" key="2">
    <source>
        <dbReference type="ARBA" id="ARBA00022741"/>
    </source>
</evidence>
<evidence type="ECO:0000256" key="1">
    <source>
        <dbReference type="ARBA" id="ARBA00022722"/>
    </source>
</evidence>
<dbReference type="Pfam" id="PF12705">
    <property type="entry name" value="PDDEXK_1"/>
    <property type="match status" value="1"/>
</dbReference>
<protein>
    <recommendedName>
        <fullName evidence="15">DNA helicase</fullName>
    </recommendedName>
</protein>
<keyword evidence="7" id="KW-0067">ATP-binding</keyword>
<keyword evidence="9" id="KW-0234">DNA repair</keyword>
<sequence>MLEAAVADPRSRDVWRRLRFVVDRARAWGEVSHGGLRAYLAWAAHQGTETTQVAESVLPETDVDAVRVMTVHAAKGLEFPMVVLSGMTSRPVRRPGVKLLWPDGGGYAVRFRAGVETDDFGVVQPVDEQMDDLEKRRLLYVAATRARDHLVVSLHRAGGAESAAKLLAETGGAGSLGEERFSASPDAGGAPGAGAGEEAVEPPPPYDVWLAGVTAARTSSERDAAISASGLEGTEPALVLAEPDDVAEGQAKGGRDLELPPWSKGRYGSAIGRAVHAVLQAVDLATGDGVDEAVAAQCVVESVVGTEDLVGALVRSALASDLVQRAAQREHWRETYVGTLDDDPDPDGTVLEGYVDLVFRDDDGTLVVVDYKTDAVPAGAYPSRVEYYAPQLRAYVQCLGDANGATVRAELLFLHPQRAVPVGVASVGAAQPSTGS</sequence>
<evidence type="ECO:0000259" key="11">
    <source>
        <dbReference type="Pfam" id="PF12705"/>
    </source>
</evidence>
<dbReference type="Gene3D" id="3.90.320.10">
    <property type="match status" value="1"/>
</dbReference>
<evidence type="ECO:0000256" key="10">
    <source>
        <dbReference type="SAM" id="MobiDB-lite"/>
    </source>
</evidence>
<evidence type="ECO:0000256" key="5">
    <source>
        <dbReference type="ARBA" id="ARBA00022806"/>
    </source>
</evidence>
<reference evidence="14" key="1">
    <citation type="journal article" date="2019" name="Int. J. Syst. Evol. Microbiol.">
        <title>The Global Catalogue of Microorganisms (GCM) 10K type strain sequencing project: providing services to taxonomists for standard genome sequencing and annotation.</title>
        <authorList>
            <consortium name="The Broad Institute Genomics Platform"/>
            <consortium name="The Broad Institute Genome Sequencing Center for Infectious Disease"/>
            <person name="Wu L."/>
            <person name="Ma J."/>
        </authorList>
    </citation>
    <scope>NUCLEOTIDE SEQUENCE [LARGE SCALE GENOMIC DNA]</scope>
    <source>
        <strain evidence="14">CCM 8653</strain>
    </source>
</reference>
<keyword evidence="14" id="KW-1185">Reference proteome</keyword>
<dbReference type="InterPro" id="IPR000212">
    <property type="entry name" value="DNA_helicase_UvrD/REP"/>
</dbReference>
<dbReference type="InterPro" id="IPR027417">
    <property type="entry name" value="P-loop_NTPase"/>
</dbReference>
<keyword evidence="5" id="KW-0347">Helicase</keyword>
<name>A0ABQ2B4I1_9MICO</name>
<dbReference type="InterPro" id="IPR011604">
    <property type="entry name" value="PDDEXK-like_dom_sf"/>
</dbReference>
<dbReference type="InterPro" id="IPR038726">
    <property type="entry name" value="PDDEXK_AddAB-type"/>
</dbReference>
<evidence type="ECO:0000313" key="13">
    <source>
        <dbReference type="EMBL" id="GGI06084.1"/>
    </source>
</evidence>
<dbReference type="SUPFAM" id="SSF52540">
    <property type="entry name" value="P-loop containing nucleoside triphosphate hydrolases"/>
    <property type="match status" value="1"/>
</dbReference>
<comment type="caution">
    <text evidence="13">The sequence shown here is derived from an EMBL/GenBank/DDBJ whole genome shotgun (WGS) entry which is preliminary data.</text>
</comment>
<dbReference type="RefSeq" id="WP_229737467.1">
    <property type="nucleotide sequence ID" value="NZ_BMDG01000003.1"/>
</dbReference>
<evidence type="ECO:0000256" key="8">
    <source>
        <dbReference type="ARBA" id="ARBA00023125"/>
    </source>
</evidence>
<accession>A0ABQ2B4I1</accession>
<gene>
    <name evidence="13" type="ORF">GCM10007368_09380</name>
</gene>
<feature type="domain" description="PD-(D/E)XK endonuclease-like" evidence="11">
    <location>
        <begin position="269"/>
        <end position="414"/>
    </location>
</feature>
<keyword evidence="3" id="KW-0227">DNA damage</keyword>
<keyword evidence="8" id="KW-0238">DNA-binding</keyword>
<dbReference type="SUPFAM" id="SSF52980">
    <property type="entry name" value="Restriction endonuclease-like"/>
    <property type="match status" value="1"/>
</dbReference>
<evidence type="ECO:0000259" key="12">
    <source>
        <dbReference type="Pfam" id="PF13361"/>
    </source>
</evidence>
<dbReference type="InterPro" id="IPR014017">
    <property type="entry name" value="DNA_helicase_UvrD-like_C"/>
</dbReference>
<evidence type="ECO:0000256" key="3">
    <source>
        <dbReference type="ARBA" id="ARBA00022763"/>
    </source>
</evidence>
<keyword evidence="1" id="KW-0540">Nuclease</keyword>
<keyword evidence="6" id="KW-0269">Exonuclease</keyword>
<feature type="region of interest" description="Disordered" evidence="10">
    <location>
        <begin position="175"/>
        <end position="207"/>
    </location>
</feature>
<evidence type="ECO:0000313" key="14">
    <source>
        <dbReference type="Proteomes" id="UP000632535"/>
    </source>
</evidence>
<dbReference type="Gene3D" id="3.40.50.300">
    <property type="entry name" value="P-loop containing nucleotide triphosphate hydrolases"/>
    <property type="match status" value="1"/>
</dbReference>
<proteinExistence type="predicted"/>
<evidence type="ECO:0000256" key="9">
    <source>
        <dbReference type="ARBA" id="ARBA00023204"/>
    </source>
</evidence>